<dbReference type="InterPro" id="IPR041525">
    <property type="entry name" value="N/Namide_PRibTrfase"/>
</dbReference>
<dbReference type="InterPro" id="IPR013785">
    <property type="entry name" value="Aldolase_TIM"/>
</dbReference>
<dbReference type="InterPro" id="IPR016471">
    <property type="entry name" value="Nicotinamide_PRibTrfase"/>
</dbReference>
<feature type="binding site" evidence="9">
    <location>
        <begin position="345"/>
        <end position="346"/>
    </location>
    <ligand>
        <name>beta-nicotinamide D-ribonucleotide</name>
        <dbReference type="ChEBI" id="CHEBI:14649"/>
    </ligand>
</feature>
<evidence type="ECO:0000256" key="9">
    <source>
        <dbReference type="PIRSR" id="PIRSR005943-1"/>
    </source>
</evidence>
<comment type="similarity">
    <text evidence="1">Belongs to the NAPRTase family.</text>
</comment>
<dbReference type="RefSeq" id="WP_139403952.1">
    <property type="nucleotide sequence ID" value="NZ_JACHEW010000013.1"/>
</dbReference>
<evidence type="ECO:0000259" key="11">
    <source>
        <dbReference type="Pfam" id="PF18127"/>
    </source>
</evidence>
<evidence type="ECO:0000256" key="8">
    <source>
        <dbReference type="ARBA" id="ARBA00047835"/>
    </source>
</evidence>
<dbReference type="CDD" id="cd01569">
    <property type="entry name" value="PBEF_like"/>
    <property type="match status" value="1"/>
</dbReference>
<evidence type="ECO:0000313" key="12">
    <source>
        <dbReference type="EMBL" id="MBB6017317.1"/>
    </source>
</evidence>
<dbReference type="PANTHER" id="PTHR43816">
    <property type="entry name" value="NICOTINAMIDE PHOSPHORIBOSYLTRANSFERASE"/>
    <property type="match status" value="1"/>
</dbReference>
<evidence type="ECO:0000256" key="6">
    <source>
        <dbReference type="ARBA" id="ARBA00035024"/>
    </source>
</evidence>
<feature type="binding site" evidence="9">
    <location>
        <position position="214"/>
    </location>
    <ligand>
        <name>beta-nicotinamide D-ribonucleotide</name>
        <dbReference type="ChEBI" id="CHEBI:14649"/>
    </ligand>
</feature>
<dbReference type="InterPro" id="IPR041529">
    <property type="entry name" value="DUF5598"/>
</dbReference>
<dbReference type="EMBL" id="VDMO01000015">
    <property type="protein sequence ID" value="TNM70075.1"/>
    <property type="molecule type" value="Genomic_DNA"/>
</dbReference>
<organism evidence="13 14">
    <name type="scientific">Deinococcus radiopugnans ATCC 19172</name>
    <dbReference type="NCBI Taxonomy" id="585398"/>
    <lineage>
        <taxon>Bacteria</taxon>
        <taxon>Thermotogati</taxon>
        <taxon>Deinococcota</taxon>
        <taxon>Deinococci</taxon>
        <taxon>Deinococcales</taxon>
        <taxon>Deinococcaceae</taxon>
        <taxon>Deinococcus</taxon>
    </lineage>
</organism>
<feature type="binding site" evidence="9">
    <location>
        <position position="304"/>
    </location>
    <ligand>
        <name>diphosphate</name>
        <dbReference type="ChEBI" id="CHEBI:33019"/>
    </ligand>
</feature>
<protein>
    <recommendedName>
        <fullName evidence="7">Nicotinamide phosphoribosyltransferase</fullName>
        <ecNumber evidence="6">2.4.2.12</ecNumber>
    </recommendedName>
</protein>
<feature type="domain" description="Nicotinate/nicotinamide phosphoribosyltransferase" evidence="10">
    <location>
        <begin position="183"/>
        <end position="455"/>
    </location>
</feature>
<dbReference type="PIRSF" id="PIRSF005943">
    <property type="entry name" value="NMPRT"/>
    <property type="match status" value="1"/>
</dbReference>
<evidence type="ECO:0000256" key="3">
    <source>
        <dbReference type="ARBA" id="ARBA00022676"/>
    </source>
</evidence>
<reference evidence="12 15" key="2">
    <citation type="submission" date="2020-08" db="EMBL/GenBank/DDBJ databases">
        <title>Genomic Encyclopedia of Type Strains, Phase IV (KMG-IV): sequencing the most valuable type-strain genomes for metagenomic binning, comparative biology and taxonomic classification.</title>
        <authorList>
            <person name="Goeker M."/>
        </authorList>
    </citation>
    <scope>NUCLEOTIDE SEQUENCE [LARGE SCALE GENOMIC DNA]</scope>
    <source>
        <strain evidence="12 15">DSM 12027</strain>
    </source>
</reference>
<feature type="binding site" evidence="9">
    <location>
        <position position="376"/>
    </location>
    <ligand>
        <name>beta-nicotinamide D-ribonucleotide</name>
        <dbReference type="ChEBI" id="CHEBI:14649"/>
    </ligand>
</feature>
<dbReference type="Proteomes" id="UP000629870">
    <property type="component" value="Unassembled WGS sequence"/>
</dbReference>
<evidence type="ECO:0000256" key="1">
    <source>
        <dbReference type="ARBA" id="ARBA00010897"/>
    </source>
</evidence>
<proteinExistence type="inferred from homology"/>
<name>A0A5C4Y3S8_9DEIO</name>
<evidence type="ECO:0000313" key="15">
    <source>
        <dbReference type="Proteomes" id="UP000629870"/>
    </source>
</evidence>
<dbReference type="OrthoDB" id="394882at2"/>
<comment type="catalytic activity">
    <reaction evidence="8">
        <text>beta-nicotinamide D-ribonucleotide + diphosphate = 5-phospho-alpha-D-ribose 1-diphosphate + nicotinamide + H(+)</text>
        <dbReference type="Rhea" id="RHEA:16149"/>
        <dbReference type="ChEBI" id="CHEBI:14649"/>
        <dbReference type="ChEBI" id="CHEBI:15378"/>
        <dbReference type="ChEBI" id="CHEBI:17154"/>
        <dbReference type="ChEBI" id="CHEBI:33019"/>
        <dbReference type="ChEBI" id="CHEBI:58017"/>
        <dbReference type="EC" id="2.4.2.12"/>
    </reaction>
    <physiologicalReaction direction="right-to-left" evidence="8">
        <dbReference type="Rhea" id="RHEA:16151"/>
    </physiologicalReaction>
</comment>
<evidence type="ECO:0000256" key="4">
    <source>
        <dbReference type="ARBA" id="ARBA00022679"/>
    </source>
</evidence>
<gene>
    <name evidence="13" type="ORF">FHR04_13855</name>
    <name evidence="12" type="ORF">HNQ04_002582</name>
</gene>
<dbReference type="SUPFAM" id="SSF51690">
    <property type="entry name" value="Nicotinate/Quinolinate PRTase C-terminal domain-like"/>
    <property type="match status" value="1"/>
</dbReference>
<dbReference type="EC" id="2.4.2.12" evidence="6"/>
<evidence type="ECO:0000259" key="10">
    <source>
        <dbReference type="Pfam" id="PF04095"/>
    </source>
</evidence>
<dbReference type="Gene3D" id="3.20.20.70">
    <property type="entry name" value="Aldolase class I"/>
    <property type="match status" value="1"/>
</dbReference>
<keyword evidence="13" id="KW-0436">Ligase</keyword>
<dbReference type="EMBL" id="JACHEW010000013">
    <property type="protein sequence ID" value="MBB6017317.1"/>
    <property type="molecule type" value="Genomic_DNA"/>
</dbReference>
<evidence type="ECO:0000313" key="13">
    <source>
        <dbReference type="EMBL" id="TNM70075.1"/>
    </source>
</evidence>
<keyword evidence="4 13" id="KW-0808">Transferase</keyword>
<dbReference type="Pfam" id="PF04095">
    <property type="entry name" value="NAPRTase"/>
    <property type="match status" value="1"/>
</dbReference>
<feature type="domain" description="Nicotinamide phosphoribosyltransferase N-terminal" evidence="11">
    <location>
        <begin position="17"/>
        <end position="110"/>
    </location>
</feature>
<comment type="caution">
    <text evidence="13">The sequence shown here is derived from an EMBL/GenBank/DDBJ whole genome shotgun (WGS) entry which is preliminary data.</text>
</comment>
<dbReference type="Pfam" id="PF18127">
    <property type="entry name" value="NAMPT_N"/>
    <property type="match status" value="1"/>
</dbReference>
<dbReference type="NCBIfam" id="NF006629">
    <property type="entry name" value="PRK09198.1"/>
    <property type="match status" value="1"/>
</dbReference>
<dbReference type="PANTHER" id="PTHR43816:SF1">
    <property type="entry name" value="NICOTINAMIDE PHOSPHORIBOSYLTRANSFERASE"/>
    <property type="match status" value="1"/>
</dbReference>
<reference evidence="13 14" key="1">
    <citation type="submission" date="2019-06" db="EMBL/GenBank/DDBJ databases">
        <title>Genome sequence of Deinococcus radiopugnans ATCC 19172.</title>
        <authorList>
            <person name="Maclea K.S."/>
            <person name="Maynard C.R."/>
        </authorList>
    </citation>
    <scope>NUCLEOTIDE SEQUENCE [LARGE SCALE GENOMIC DNA]</scope>
    <source>
        <strain evidence="13 14">ATCC 19172</strain>
    </source>
</reference>
<sequence length="470" mass="52412">MTPTTRTAPLPHLSDENLILDTDSYKSSHFLQYPPGTTRLFSYLESRGGRYPVTRFFGLQYLLDRYLTRRITAEMVEEARSVIEPHGEPFPYDGWMRVVNVHGGRLPLEVRAVPEGTLVPIHNVLMSVTNTDPELPWLVGWFETMLMRVWYPTTVCTQSWHIRQIIGKALEETCDNPATELPFKLHDFGSRGVSSRESAGLGALAHLVNFQGSDTLEALRVARNHYDADIAGFSIPAAEHSTITSWGKEHEVDAYRNLVAQFGKPGGLYSVVSDSYDLKYAINTHWGETLRQMVIDSGGTLVVRPDSGEPPAMVRLAVRALAAKFGTTVNGKGYQVLNHVRVIQGDGIDEQTITQILQNLLIDGFSAENVTFGMGGALLQKVDRDTQRFAYKASAGLIDGAYRGIYKDPVTDPGKRSKDGVLDLVMENGRMTTRAYYTFDTDFPGSLMRTVYRDGELLVRDSLEEIRGRG</sequence>
<evidence type="ECO:0000256" key="2">
    <source>
        <dbReference type="ARBA" id="ARBA00022642"/>
    </source>
</evidence>
<comment type="pathway">
    <text evidence="5">Cofactor biosynthesis; NAD(+) biosynthesis; nicotinamide D-ribonucleotide from 5-phospho-alpha-D-ribose 1-diphosphate and nicotinamide: step 1/1.</text>
</comment>
<dbReference type="GO" id="GO:0047280">
    <property type="term" value="F:nicotinamide phosphoribosyltransferase activity"/>
    <property type="evidence" value="ECO:0007669"/>
    <property type="project" value="UniProtKB-EC"/>
</dbReference>
<keyword evidence="15" id="KW-1185">Reference proteome</keyword>
<dbReference type="GO" id="GO:0009435">
    <property type="term" value="P:NAD+ biosynthetic process"/>
    <property type="evidence" value="ECO:0007669"/>
    <property type="project" value="InterPro"/>
</dbReference>
<evidence type="ECO:0000256" key="7">
    <source>
        <dbReference type="ARBA" id="ARBA00035036"/>
    </source>
</evidence>
<keyword evidence="2" id="KW-0662">Pyridine nucleotide biosynthesis</keyword>
<dbReference type="GO" id="GO:0016874">
    <property type="term" value="F:ligase activity"/>
    <property type="evidence" value="ECO:0007669"/>
    <property type="project" value="UniProtKB-KW"/>
</dbReference>
<evidence type="ECO:0000313" key="14">
    <source>
        <dbReference type="Proteomes" id="UP000313988"/>
    </source>
</evidence>
<feature type="binding site" evidence="9">
    <location>
        <position position="191"/>
    </location>
    <ligand>
        <name>diphosphate</name>
        <dbReference type="ChEBI" id="CHEBI:33019"/>
    </ligand>
</feature>
<evidence type="ECO:0000256" key="5">
    <source>
        <dbReference type="ARBA" id="ARBA00035007"/>
    </source>
</evidence>
<feature type="binding site" evidence="9">
    <location>
        <position position="384"/>
    </location>
    <ligand>
        <name>beta-nicotinamide D-ribonucleotide</name>
        <dbReference type="ChEBI" id="CHEBI:14649"/>
    </ligand>
</feature>
<dbReference type="InterPro" id="IPR036068">
    <property type="entry name" value="Nicotinate_pribotase-like_C"/>
</dbReference>
<dbReference type="AlphaFoldDB" id="A0A5C4Y3S8"/>
<feature type="binding site" evidence="9">
    <location>
        <position position="240"/>
    </location>
    <ligand>
        <name>diphosphate</name>
        <dbReference type="ChEBI" id="CHEBI:33019"/>
    </ligand>
</feature>
<dbReference type="Proteomes" id="UP000313988">
    <property type="component" value="Unassembled WGS sequence"/>
</dbReference>
<feature type="binding site" evidence="9">
    <location>
        <begin position="304"/>
        <end position="306"/>
    </location>
    <ligand>
        <name>beta-nicotinamide D-ribonucleotide</name>
        <dbReference type="ChEBI" id="CHEBI:14649"/>
    </ligand>
</feature>
<accession>A0A5C4Y3S8</accession>
<keyword evidence="3 13" id="KW-0328">Glycosyltransferase</keyword>